<evidence type="ECO:0000313" key="11">
    <source>
        <dbReference type="Proteomes" id="UP000626109"/>
    </source>
</evidence>
<dbReference type="AlphaFoldDB" id="A0A813LDH5"/>
<dbReference type="InterPro" id="IPR005123">
    <property type="entry name" value="Oxoglu/Fe-dep_dioxygenase_dom"/>
</dbReference>
<evidence type="ECO:0000256" key="7">
    <source>
        <dbReference type="SAM" id="SignalP"/>
    </source>
</evidence>
<feature type="compositionally biased region" description="Basic and acidic residues" evidence="6">
    <location>
        <begin position="104"/>
        <end position="131"/>
    </location>
</feature>
<dbReference type="GO" id="GO:0016020">
    <property type="term" value="C:membrane"/>
    <property type="evidence" value="ECO:0007669"/>
    <property type="project" value="TreeGrafter"/>
</dbReference>
<feature type="region of interest" description="Disordered" evidence="6">
    <location>
        <begin position="104"/>
        <end position="132"/>
    </location>
</feature>
<dbReference type="Pfam" id="PF13640">
    <property type="entry name" value="2OG-FeII_Oxy_3"/>
    <property type="match status" value="1"/>
</dbReference>
<feature type="compositionally biased region" description="Basic and acidic residues" evidence="6">
    <location>
        <begin position="422"/>
        <end position="439"/>
    </location>
</feature>
<protein>
    <recommendedName>
        <fullName evidence="8">Fe2OG dioxygenase domain-containing protein</fullName>
    </recommendedName>
</protein>
<comment type="caution">
    <text evidence="10">The sequence shown here is derived from an EMBL/GenBank/DDBJ whole genome shotgun (WGS) entry which is preliminary data.</text>
</comment>
<keyword evidence="3" id="KW-0223">Dioxygenase</keyword>
<dbReference type="GO" id="GO:0005506">
    <property type="term" value="F:iron ion binding"/>
    <property type="evidence" value="ECO:0007669"/>
    <property type="project" value="InterPro"/>
</dbReference>
<dbReference type="GO" id="GO:0051213">
    <property type="term" value="F:dioxygenase activity"/>
    <property type="evidence" value="ECO:0007669"/>
    <property type="project" value="UniProtKB-KW"/>
</dbReference>
<dbReference type="EMBL" id="CAJNNW010035838">
    <property type="protein sequence ID" value="CAE8730420.1"/>
    <property type="molecule type" value="Genomic_DNA"/>
</dbReference>
<reference evidence="10" key="1">
    <citation type="submission" date="2021-02" db="EMBL/GenBank/DDBJ databases">
        <authorList>
            <person name="Dougan E. K."/>
            <person name="Rhodes N."/>
            <person name="Thang M."/>
            <person name="Chan C."/>
        </authorList>
    </citation>
    <scope>NUCLEOTIDE SEQUENCE</scope>
</reference>
<evidence type="ECO:0000256" key="2">
    <source>
        <dbReference type="ARBA" id="ARBA00022723"/>
    </source>
</evidence>
<accession>A0A813LDH5</accession>
<evidence type="ECO:0000256" key="6">
    <source>
        <dbReference type="SAM" id="MobiDB-lite"/>
    </source>
</evidence>
<organism evidence="10 11">
    <name type="scientific">Polarella glacialis</name>
    <name type="common">Dinoflagellate</name>
    <dbReference type="NCBI Taxonomy" id="89957"/>
    <lineage>
        <taxon>Eukaryota</taxon>
        <taxon>Sar</taxon>
        <taxon>Alveolata</taxon>
        <taxon>Dinophyceae</taxon>
        <taxon>Suessiales</taxon>
        <taxon>Suessiaceae</taxon>
        <taxon>Polarella</taxon>
    </lineage>
</organism>
<dbReference type="InterPro" id="IPR006620">
    <property type="entry name" value="Pro_4_hyd_alph"/>
</dbReference>
<dbReference type="GO" id="GO:0031418">
    <property type="term" value="F:L-ascorbic acid binding"/>
    <property type="evidence" value="ECO:0007669"/>
    <property type="project" value="InterPro"/>
</dbReference>
<feature type="domain" description="Fe2OG dioxygenase" evidence="8">
    <location>
        <begin position="296"/>
        <end position="393"/>
    </location>
</feature>
<dbReference type="OrthoDB" id="424934at2759"/>
<dbReference type="PROSITE" id="PS51471">
    <property type="entry name" value="FE2OG_OXY"/>
    <property type="match status" value="1"/>
</dbReference>
<dbReference type="EMBL" id="CAJNNV010029589">
    <property type="protein sequence ID" value="CAE8629078.1"/>
    <property type="molecule type" value="Genomic_DNA"/>
</dbReference>
<evidence type="ECO:0000256" key="3">
    <source>
        <dbReference type="ARBA" id="ARBA00022964"/>
    </source>
</evidence>
<dbReference type="InterPro" id="IPR044862">
    <property type="entry name" value="Pro_4_hyd_alph_FE2OG_OXY"/>
</dbReference>
<sequence>MKCGWLGMCAGPWCAVCLLALVFGLLGGLLAALYGPDNEVFITSEAEEVLEDFLRSHRQKAVSAYELLYSDGEGLEGDGGEAPPGRQAFEEQYLLEALKRETERVMQEKGHASHRQGDEKPPLPDIQKKDAPASMDGQVEALLVQKRQRQAIRERVRAGKPLEVGFDTAVQGSHTAVQSLTVPCGEPLYQQHAYSTVPFCSPGAGPSQPCSRWVVDDLTTQAEDAEMMRLMDSSLEGLFHQGSETLLVPDADSRARLGPDGSQLTAELLSRARASVSRALNVSSLFYSGSLLKRMDYPPIQGEMQLDAEHDSVNPHVDKANIASYDWSALLYFNSVGQDFDGGELLFHDLDSDQLVDPVAGRLVFFSSGLENLHRVRPMTRGQRYVLAMWFTCSEVHAHPSLLSSTGQGHAQTYGGSNSKPLDSHSDGNEELGERKPEL</sequence>
<feature type="region of interest" description="Disordered" evidence="6">
    <location>
        <begin position="404"/>
        <end position="439"/>
    </location>
</feature>
<feature type="signal peptide" evidence="7">
    <location>
        <begin position="1"/>
        <end position="31"/>
    </location>
</feature>
<proteinExistence type="predicted"/>
<evidence type="ECO:0000256" key="4">
    <source>
        <dbReference type="ARBA" id="ARBA00023002"/>
    </source>
</evidence>
<evidence type="ECO:0000313" key="9">
    <source>
        <dbReference type="EMBL" id="CAE8629078.1"/>
    </source>
</evidence>
<evidence type="ECO:0000256" key="5">
    <source>
        <dbReference type="ARBA" id="ARBA00023004"/>
    </source>
</evidence>
<dbReference type="Proteomes" id="UP000654075">
    <property type="component" value="Unassembled WGS sequence"/>
</dbReference>
<keyword evidence="7" id="KW-0732">Signal</keyword>
<evidence type="ECO:0000313" key="12">
    <source>
        <dbReference type="Proteomes" id="UP000654075"/>
    </source>
</evidence>
<dbReference type="GO" id="GO:0016705">
    <property type="term" value="F:oxidoreductase activity, acting on paired donors, with incorporation or reduction of molecular oxygen"/>
    <property type="evidence" value="ECO:0007669"/>
    <property type="project" value="InterPro"/>
</dbReference>
<keyword evidence="4" id="KW-0560">Oxidoreductase</keyword>
<dbReference type="Proteomes" id="UP000626109">
    <property type="component" value="Unassembled WGS sequence"/>
</dbReference>
<feature type="compositionally biased region" description="Polar residues" evidence="6">
    <location>
        <begin position="404"/>
        <end position="421"/>
    </location>
</feature>
<evidence type="ECO:0000256" key="1">
    <source>
        <dbReference type="ARBA" id="ARBA00001961"/>
    </source>
</evidence>
<dbReference type="InterPro" id="IPR039210">
    <property type="entry name" value="OGFOD3"/>
</dbReference>
<keyword evidence="5" id="KW-0408">Iron</keyword>
<dbReference type="PANTHER" id="PTHR14650:SF1">
    <property type="entry name" value="2-OXOGLUTARATE AND IRON-DEPENDENT OXYGENASE DOMAIN-CONTAINING PROTEIN 3"/>
    <property type="match status" value="1"/>
</dbReference>
<dbReference type="PANTHER" id="PTHR14650">
    <property type="entry name" value="PROLYL HYDROXYLASE-RELATED"/>
    <property type="match status" value="1"/>
</dbReference>
<evidence type="ECO:0000259" key="8">
    <source>
        <dbReference type="PROSITE" id="PS51471"/>
    </source>
</evidence>
<evidence type="ECO:0000313" key="10">
    <source>
        <dbReference type="EMBL" id="CAE8730420.1"/>
    </source>
</evidence>
<gene>
    <name evidence="9" type="ORF">PGLA1383_LOCUS45648</name>
    <name evidence="10" type="ORF">PGLA2088_LOCUS45740</name>
</gene>
<feature type="chain" id="PRO_5035596599" description="Fe2OG dioxygenase domain-containing protein" evidence="7">
    <location>
        <begin position="32"/>
        <end position="439"/>
    </location>
</feature>
<name>A0A813LDH5_POLGL</name>
<dbReference type="SMART" id="SM00702">
    <property type="entry name" value="P4Hc"/>
    <property type="match status" value="1"/>
</dbReference>
<keyword evidence="12" id="KW-1185">Reference proteome</keyword>
<comment type="cofactor">
    <cofactor evidence="1">
        <name>L-ascorbate</name>
        <dbReference type="ChEBI" id="CHEBI:38290"/>
    </cofactor>
</comment>
<keyword evidence="2" id="KW-0479">Metal-binding</keyword>
<dbReference type="Gene3D" id="2.60.120.620">
    <property type="entry name" value="q2cbj1_9rhob like domain"/>
    <property type="match status" value="1"/>
</dbReference>